<evidence type="ECO:0000313" key="6">
    <source>
        <dbReference type="EMBL" id="OAQ81271.1"/>
    </source>
</evidence>
<organism evidence="5 8">
    <name type="scientific">Purpureocillium lilacinum</name>
    <name type="common">Paecilomyces lilacinus</name>
    <dbReference type="NCBI Taxonomy" id="33203"/>
    <lineage>
        <taxon>Eukaryota</taxon>
        <taxon>Fungi</taxon>
        <taxon>Dikarya</taxon>
        <taxon>Ascomycota</taxon>
        <taxon>Pezizomycotina</taxon>
        <taxon>Sordariomycetes</taxon>
        <taxon>Hypocreomycetidae</taxon>
        <taxon>Hypocreales</taxon>
        <taxon>Ophiocordycipitaceae</taxon>
        <taxon>Purpureocillium</taxon>
    </lineage>
</organism>
<keyword evidence="10" id="KW-1185">Reference proteome</keyword>
<dbReference type="PANTHER" id="PTHR43877:SF2">
    <property type="entry name" value="AMINOALKYLPHOSPHONATE N-ACETYLTRANSFERASE-RELATED"/>
    <property type="match status" value="1"/>
</dbReference>
<evidence type="ECO:0000313" key="4">
    <source>
        <dbReference type="EMBL" id="KAK4084095.1"/>
    </source>
</evidence>
<evidence type="ECO:0000313" key="5">
    <source>
        <dbReference type="EMBL" id="OAQ75644.1"/>
    </source>
</evidence>
<reference evidence="4 10" key="5">
    <citation type="journal article" date="2024" name="Microbiol. Resour. Announc.">
        <title>Genome annotations for the ascomycete fungi Trichoderma harzianum, Trichoderma aggressivum, and Purpureocillium lilacinum.</title>
        <authorList>
            <person name="Beijen E.P.W."/>
            <person name="Ohm R.A."/>
        </authorList>
    </citation>
    <scope>NUCLEOTIDE SEQUENCE [LARGE SCALE GENOMIC DNA]</scope>
    <source>
        <strain evidence="4 10">CBS 150709</strain>
    </source>
</reference>
<dbReference type="GeneID" id="28891844"/>
<feature type="domain" description="N-acetyltransferase" evidence="3">
    <location>
        <begin position="6"/>
        <end position="177"/>
    </location>
</feature>
<dbReference type="InterPro" id="IPR000182">
    <property type="entry name" value="GNAT_dom"/>
</dbReference>
<dbReference type="Proteomes" id="UP000078340">
    <property type="component" value="Unassembled WGS sequence"/>
</dbReference>
<evidence type="ECO:0000313" key="7">
    <source>
        <dbReference type="EMBL" id="PWI66593.1"/>
    </source>
</evidence>
<dbReference type="AlphaFoldDB" id="A0A179GCU4"/>
<dbReference type="PANTHER" id="PTHR43877">
    <property type="entry name" value="AMINOALKYLPHOSPHONATE N-ACETYLTRANSFERASE-RELATED-RELATED"/>
    <property type="match status" value="1"/>
</dbReference>
<comment type="caution">
    <text evidence="5">The sequence shown here is derived from an EMBL/GenBank/DDBJ whole genome shotgun (WGS) entry which is preliminary data.</text>
</comment>
<dbReference type="Gene3D" id="3.40.630.30">
    <property type="match status" value="1"/>
</dbReference>
<evidence type="ECO:0000313" key="9">
    <source>
        <dbReference type="Proteomes" id="UP000245956"/>
    </source>
</evidence>
<evidence type="ECO:0000313" key="10">
    <source>
        <dbReference type="Proteomes" id="UP001287286"/>
    </source>
</evidence>
<reference evidence="7" key="1">
    <citation type="submission" date="2015-05" db="EMBL/GenBank/DDBJ databases">
        <authorList>
            <person name="Wang D.B."/>
            <person name="Wang M."/>
        </authorList>
    </citation>
    <scope>NUCLEOTIDE SEQUENCE</scope>
    <source>
        <strain evidence="7">36-1</strain>
    </source>
</reference>
<accession>A0A179GCU4</accession>
<reference evidence="7 9" key="2">
    <citation type="journal article" date="2016" name="Front. Microbiol.">
        <title>Genome and transcriptome sequences reveal the specific parasitism of the nematophagous Purpureocillium lilacinum 36-1.</title>
        <authorList>
            <person name="Xie J."/>
            <person name="Li S."/>
            <person name="Mo C."/>
            <person name="Xiao X."/>
            <person name="Peng D."/>
            <person name="Wang G."/>
            <person name="Xiao Y."/>
        </authorList>
    </citation>
    <scope>NUCLEOTIDE SEQUENCE [LARGE SCALE GENOMIC DNA]</scope>
    <source>
        <strain evidence="7 9">36-1</strain>
    </source>
</reference>
<reference evidence="5 8" key="3">
    <citation type="submission" date="2016-01" db="EMBL/GenBank/DDBJ databases">
        <title>Biosynthesis of antibiotic leucinostatins and their inhibition on Phytophthora in bio-control Purpureocillium lilacinum.</title>
        <authorList>
            <person name="Wang G."/>
            <person name="Liu Z."/>
            <person name="Lin R."/>
            <person name="Li E."/>
            <person name="Mao Z."/>
            <person name="Ling J."/>
            <person name="Yin W."/>
            <person name="Xie B."/>
        </authorList>
    </citation>
    <scope>NUCLEOTIDE SEQUENCE [LARGE SCALE GENOMIC DNA]</scope>
    <source>
        <strain evidence="5">PLBJ-1</strain>
        <strain evidence="6">PLFJ-1</strain>
    </source>
</reference>
<dbReference type="Proteomes" id="UP001287286">
    <property type="component" value="Unassembled WGS sequence"/>
</dbReference>
<dbReference type="EMBL" id="LSBI01000009">
    <property type="protein sequence ID" value="OAQ81271.1"/>
    <property type="molecule type" value="Genomic_DNA"/>
</dbReference>
<dbReference type="KEGG" id="plj:28891844"/>
<dbReference type="OrthoDB" id="5689at2759"/>
<dbReference type="EMBL" id="JAWRVI010000053">
    <property type="protein sequence ID" value="KAK4084095.1"/>
    <property type="molecule type" value="Genomic_DNA"/>
</dbReference>
<dbReference type="Proteomes" id="UP000078240">
    <property type="component" value="Unassembled WGS sequence"/>
</dbReference>
<dbReference type="EMBL" id="LCWV01000024">
    <property type="protein sequence ID" value="PWI66593.1"/>
    <property type="molecule type" value="Genomic_DNA"/>
</dbReference>
<keyword evidence="2" id="KW-0012">Acyltransferase</keyword>
<evidence type="ECO:0000256" key="2">
    <source>
        <dbReference type="ARBA" id="ARBA00023315"/>
    </source>
</evidence>
<evidence type="ECO:0000259" key="3">
    <source>
        <dbReference type="PROSITE" id="PS51186"/>
    </source>
</evidence>
<dbReference type="PROSITE" id="PS51186">
    <property type="entry name" value="GNAT"/>
    <property type="match status" value="1"/>
</dbReference>
<dbReference type="RefSeq" id="XP_018175115.1">
    <property type="nucleotide sequence ID" value="XM_018326795.1"/>
</dbReference>
<dbReference type="OMA" id="AYAEDYC"/>
<dbReference type="InterPro" id="IPR050832">
    <property type="entry name" value="Bact_Acetyltransf"/>
</dbReference>
<dbReference type="SUPFAM" id="SSF55729">
    <property type="entry name" value="Acyl-CoA N-acyltransferases (Nat)"/>
    <property type="match status" value="1"/>
</dbReference>
<gene>
    <name evidence="7" type="ORF">PCL_05006</name>
    <name evidence="4" type="ORF">Purlil1_10439</name>
    <name evidence="5" type="ORF">VFPBJ_09617</name>
    <name evidence="6" type="ORF">VFPFJ_09726</name>
</gene>
<evidence type="ECO:0000313" key="8">
    <source>
        <dbReference type="Proteomes" id="UP000078240"/>
    </source>
</evidence>
<dbReference type="STRING" id="33203.A0A179GCU4"/>
<evidence type="ECO:0000256" key="1">
    <source>
        <dbReference type="ARBA" id="ARBA00022679"/>
    </source>
</evidence>
<dbReference type="GO" id="GO:0016747">
    <property type="term" value="F:acyltransferase activity, transferring groups other than amino-acyl groups"/>
    <property type="evidence" value="ECO:0007669"/>
    <property type="project" value="InterPro"/>
</dbReference>
<dbReference type="Proteomes" id="UP000245956">
    <property type="component" value="Unassembled WGS sequence"/>
</dbReference>
<sequence length="177" mass="19870">MASPAPQFRLATIEDASQVQQLVQAAFRAPDDREGWTADMELGNRFRIEVEQVAATITRADSVILMATIGGDLVASAEVVKRSDGHARLSMLSVNQRFQSNGLGRQVLEYAEDYCRRTWSATTMELNALSTRQNLISWYQRRGYRETGGTSPFPRDKFSDLDLPADLCFVEMEKDLS</sequence>
<dbReference type="InterPro" id="IPR016181">
    <property type="entry name" value="Acyl_CoA_acyltransferase"/>
</dbReference>
<proteinExistence type="predicted"/>
<keyword evidence="1 5" id="KW-0808">Transferase</keyword>
<protein>
    <submittedName>
        <fullName evidence="5">GNAT family acetyltransferase</fullName>
    </submittedName>
</protein>
<dbReference type="EMBL" id="LSBH01000008">
    <property type="protein sequence ID" value="OAQ75644.1"/>
    <property type="molecule type" value="Genomic_DNA"/>
</dbReference>
<dbReference type="Pfam" id="PF00583">
    <property type="entry name" value="Acetyltransf_1"/>
    <property type="match status" value="1"/>
</dbReference>
<reference evidence="4" key="4">
    <citation type="submission" date="2023-11" db="EMBL/GenBank/DDBJ databases">
        <authorList>
            <person name="Beijen E."/>
            <person name="Ohm R.A."/>
        </authorList>
    </citation>
    <scope>NUCLEOTIDE SEQUENCE</scope>
    <source>
        <strain evidence="4">CBS 150709</strain>
    </source>
</reference>
<name>A0A179GCU4_PURLI</name>